<dbReference type="PANTHER" id="PTHR46652">
    <property type="entry name" value="LEUCINE-RICH REPEAT AND IQ DOMAIN-CONTAINING PROTEIN 1-RELATED"/>
    <property type="match status" value="1"/>
</dbReference>
<dbReference type="AlphaFoldDB" id="A0A3N1NUF7"/>
<dbReference type="Proteomes" id="UP000273643">
    <property type="component" value="Unassembled WGS sequence"/>
</dbReference>
<evidence type="ECO:0000256" key="2">
    <source>
        <dbReference type="ARBA" id="ARBA00022737"/>
    </source>
</evidence>
<dbReference type="InterPro" id="IPR001611">
    <property type="entry name" value="Leu-rich_rpt"/>
</dbReference>
<keyword evidence="4" id="KW-1185">Reference proteome</keyword>
<evidence type="ECO:0000313" key="3">
    <source>
        <dbReference type="EMBL" id="ROQ19499.1"/>
    </source>
</evidence>
<proteinExistence type="predicted"/>
<dbReference type="InterPro" id="IPR032675">
    <property type="entry name" value="LRR_dom_sf"/>
</dbReference>
<keyword evidence="1" id="KW-0433">Leucine-rich repeat</keyword>
<comment type="caution">
    <text evidence="3">The sequence shown here is derived from an EMBL/GenBank/DDBJ whole genome shotgun (WGS) entry which is preliminary data.</text>
</comment>
<name>A0A3N1NUF7_9GAMM</name>
<gene>
    <name evidence="3" type="ORF">EDC38_0083</name>
</gene>
<evidence type="ECO:0000313" key="4">
    <source>
        <dbReference type="Proteomes" id="UP000273643"/>
    </source>
</evidence>
<protein>
    <recommendedName>
        <fullName evidence="5">Leucine rich repeat (LRR) protein</fullName>
    </recommendedName>
</protein>
<organism evidence="3 4">
    <name type="scientific">Marinimicrobium koreense</name>
    <dbReference type="NCBI Taxonomy" id="306545"/>
    <lineage>
        <taxon>Bacteria</taxon>
        <taxon>Pseudomonadati</taxon>
        <taxon>Pseudomonadota</taxon>
        <taxon>Gammaproteobacteria</taxon>
        <taxon>Cellvibrionales</taxon>
        <taxon>Cellvibrionaceae</taxon>
        <taxon>Marinimicrobium</taxon>
    </lineage>
</organism>
<dbReference type="Gene3D" id="3.80.10.10">
    <property type="entry name" value="Ribonuclease Inhibitor"/>
    <property type="match status" value="1"/>
</dbReference>
<dbReference type="EMBL" id="RJUK01000001">
    <property type="protein sequence ID" value="ROQ19499.1"/>
    <property type="molecule type" value="Genomic_DNA"/>
</dbReference>
<sequence length="177" mass="19492">MVHSNSLAHTFRIWMILMTATALTACTGYAVSINDNPVYNPPTLFTDFRLPDAALHDCVQQTIEDQQVTEATQLTQLNCSSAGIESLAGLSTFTALRAISLNDNPLEDVAELRTLSRLEVLLLENNQIRSAEPLLSLLRLKEVDLRGNTALECRDARQLADNAEGKVRLPEHCTEAS</sequence>
<dbReference type="PANTHER" id="PTHR46652:SF3">
    <property type="entry name" value="LEUCINE-RICH REPEAT-CONTAINING PROTEIN 9"/>
    <property type="match status" value="1"/>
</dbReference>
<reference evidence="3 4" key="1">
    <citation type="submission" date="2018-11" db="EMBL/GenBank/DDBJ databases">
        <title>Genomic Encyclopedia of Type Strains, Phase IV (KMG-IV): sequencing the most valuable type-strain genomes for metagenomic binning, comparative biology and taxonomic classification.</title>
        <authorList>
            <person name="Goeker M."/>
        </authorList>
    </citation>
    <scope>NUCLEOTIDE SEQUENCE [LARGE SCALE GENOMIC DNA]</scope>
    <source>
        <strain evidence="3 4">DSM 16974</strain>
    </source>
</reference>
<keyword evidence="2" id="KW-0677">Repeat</keyword>
<evidence type="ECO:0008006" key="5">
    <source>
        <dbReference type="Google" id="ProtNLM"/>
    </source>
</evidence>
<dbReference type="PROSITE" id="PS51450">
    <property type="entry name" value="LRR"/>
    <property type="match status" value="1"/>
</dbReference>
<dbReference type="InterPro" id="IPR050836">
    <property type="entry name" value="SDS22/Internalin_LRR"/>
</dbReference>
<accession>A0A3N1NUF7</accession>
<evidence type="ECO:0000256" key="1">
    <source>
        <dbReference type="ARBA" id="ARBA00022614"/>
    </source>
</evidence>
<dbReference type="SUPFAM" id="SSF52058">
    <property type="entry name" value="L domain-like"/>
    <property type="match status" value="1"/>
</dbReference>